<evidence type="ECO:0000256" key="1">
    <source>
        <dbReference type="SAM" id="MobiDB-lite"/>
    </source>
</evidence>
<feature type="region of interest" description="Disordered" evidence="1">
    <location>
        <begin position="1"/>
        <end position="20"/>
    </location>
</feature>
<dbReference type="Proteomes" id="UP000078240">
    <property type="component" value="Unassembled WGS sequence"/>
</dbReference>
<gene>
    <name evidence="2" type="ORF">VFPBJ_08024</name>
</gene>
<protein>
    <submittedName>
        <fullName evidence="2">Uncharacterized protein</fullName>
    </submittedName>
</protein>
<evidence type="ECO:0000313" key="3">
    <source>
        <dbReference type="Proteomes" id="UP000078240"/>
    </source>
</evidence>
<sequence>MRRVAHPAGGSHHARPPARPFLPAAVLGSRRERERAGDEISGGAVLPAGVIPQDGVLVSSRPRLNSALGEGGECCDARAAWDSTVGTVKAGRQAGQKECRRKWAQGSGWLASPSPPSSSCCAVWGVPFGLGTGTEIQPTRVDCGACLGSTRCVCVYFEVGESGGRERERLVPDWHACTRTVTYTTATVPLWKG</sequence>
<dbReference type="EMBL" id="LSBH01000006">
    <property type="protein sequence ID" value="OAQ77552.1"/>
    <property type="molecule type" value="Genomic_DNA"/>
</dbReference>
<dbReference type="AlphaFoldDB" id="A0A179GI99"/>
<name>A0A179GI99_PURLI</name>
<organism evidence="2 3">
    <name type="scientific">Purpureocillium lilacinum</name>
    <name type="common">Paecilomyces lilacinus</name>
    <dbReference type="NCBI Taxonomy" id="33203"/>
    <lineage>
        <taxon>Eukaryota</taxon>
        <taxon>Fungi</taxon>
        <taxon>Dikarya</taxon>
        <taxon>Ascomycota</taxon>
        <taxon>Pezizomycotina</taxon>
        <taxon>Sordariomycetes</taxon>
        <taxon>Hypocreomycetidae</taxon>
        <taxon>Hypocreales</taxon>
        <taxon>Ophiocordycipitaceae</taxon>
        <taxon>Purpureocillium</taxon>
    </lineage>
</organism>
<reference evidence="2 3" key="1">
    <citation type="submission" date="2016-01" db="EMBL/GenBank/DDBJ databases">
        <title>Biosynthesis of antibiotic leucinostatins and their inhibition on Phytophthora in bio-control Purpureocillium lilacinum.</title>
        <authorList>
            <person name="Wang G."/>
            <person name="Liu Z."/>
            <person name="Lin R."/>
            <person name="Li E."/>
            <person name="Mao Z."/>
            <person name="Ling J."/>
            <person name="Yin W."/>
            <person name="Xie B."/>
        </authorList>
    </citation>
    <scope>NUCLEOTIDE SEQUENCE [LARGE SCALE GENOMIC DNA]</scope>
    <source>
        <strain evidence="2">PLBJ-1</strain>
    </source>
</reference>
<accession>A0A179GI99</accession>
<evidence type="ECO:0000313" key="2">
    <source>
        <dbReference type="EMBL" id="OAQ77552.1"/>
    </source>
</evidence>
<comment type="caution">
    <text evidence="2">The sequence shown here is derived from an EMBL/GenBank/DDBJ whole genome shotgun (WGS) entry which is preliminary data.</text>
</comment>
<proteinExistence type="predicted"/>